<accession>A0A955RXC2</accession>
<comment type="caution">
    <text evidence="2">The sequence shown here is derived from an EMBL/GenBank/DDBJ whole genome shotgun (WGS) entry which is preliminary data.</text>
</comment>
<evidence type="ECO:0000256" key="1">
    <source>
        <dbReference type="SAM" id="Phobius"/>
    </source>
</evidence>
<dbReference type="InterPro" id="IPR027981">
    <property type="entry name" value="DUF4446"/>
</dbReference>
<evidence type="ECO:0000313" key="3">
    <source>
        <dbReference type="Proteomes" id="UP000699691"/>
    </source>
</evidence>
<gene>
    <name evidence="2" type="ORF">KC573_03660</name>
</gene>
<keyword evidence="1" id="KW-0812">Transmembrane</keyword>
<keyword evidence="1" id="KW-1133">Transmembrane helix</keyword>
<dbReference type="AlphaFoldDB" id="A0A955RXC2"/>
<sequence length="171" mass="18875">MPSSISDFLQMDASGIPFWILLFIIVLVLWNLAVTLIIMRQVRINKSLVGSEHPKSLKEVILDQMSKAGGMQAELSNLESHIMSMQESYMNSIQKIGLVRFSPFEDTGSDQSFALALLDAADNGIIISSLHGRDRTRMYAKKIVHGDGDGYALSEEEKESIVKATLVSNTA</sequence>
<dbReference type="Pfam" id="PF14584">
    <property type="entry name" value="DUF4446"/>
    <property type="match status" value="1"/>
</dbReference>
<evidence type="ECO:0000313" key="2">
    <source>
        <dbReference type="EMBL" id="MCA9397903.1"/>
    </source>
</evidence>
<protein>
    <submittedName>
        <fullName evidence="2">DUF4446 family protein</fullName>
    </submittedName>
</protein>
<reference evidence="2" key="1">
    <citation type="submission" date="2020-04" db="EMBL/GenBank/DDBJ databases">
        <authorList>
            <person name="Zhang T."/>
        </authorList>
    </citation>
    <scope>NUCLEOTIDE SEQUENCE</scope>
    <source>
        <strain evidence="2">HKST-UBA02</strain>
    </source>
</reference>
<organism evidence="2 3">
    <name type="scientific">candidate division WWE3 bacterium</name>
    <dbReference type="NCBI Taxonomy" id="2053526"/>
    <lineage>
        <taxon>Bacteria</taxon>
        <taxon>Katanobacteria</taxon>
    </lineage>
</organism>
<name>A0A955RXC2_UNCKA</name>
<proteinExistence type="predicted"/>
<dbReference type="Proteomes" id="UP000699691">
    <property type="component" value="Unassembled WGS sequence"/>
</dbReference>
<dbReference type="EMBL" id="JAGQKY010000187">
    <property type="protein sequence ID" value="MCA9397903.1"/>
    <property type="molecule type" value="Genomic_DNA"/>
</dbReference>
<keyword evidence="1" id="KW-0472">Membrane</keyword>
<feature type="transmembrane region" description="Helical" evidence="1">
    <location>
        <begin position="16"/>
        <end position="38"/>
    </location>
</feature>
<reference evidence="2" key="2">
    <citation type="journal article" date="2021" name="Microbiome">
        <title>Successional dynamics and alternative stable states in a saline activated sludge microbial community over 9 years.</title>
        <authorList>
            <person name="Wang Y."/>
            <person name="Ye J."/>
            <person name="Ju F."/>
            <person name="Liu L."/>
            <person name="Boyd J.A."/>
            <person name="Deng Y."/>
            <person name="Parks D.H."/>
            <person name="Jiang X."/>
            <person name="Yin X."/>
            <person name="Woodcroft B.J."/>
            <person name="Tyson G.W."/>
            <person name="Hugenholtz P."/>
            <person name="Polz M.F."/>
            <person name="Zhang T."/>
        </authorList>
    </citation>
    <scope>NUCLEOTIDE SEQUENCE</scope>
    <source>
        <strain evidence="2">HKST-UBA02</strain>
    </source>
</reference>